<accession>A0AAQ3NMC6</accession>
<reference evidence="1 2" key="1">
    <citation type="journal article" date="2023" name="Life. Sci Alliance">
        <title>Evolutionary insights into 3D genome organization and epigenetic landscape of Vigna mungo.</title>
        <authorList>
            <person name="Junaid A."/>
            <person name="Singh B."/>
            <person name="Bhatia S."/>
        </authorList>
    </citation>
    <scope>NUCLEOTIDE SEQUENCE [LARGE SCALE GENOMIC DNA]</scope>
    <source>
        <strain evidence="1">Urdbean</strain>
    </source>
</reference>
<name>A0AAQ3NMC6_VIGMU</name>
<protein>
    <submittedName>
        <fullName evidence="1">Uncharacterized protein</fullName>
    </submittedName>
</protein>
<dbReference type="AlphaFoldDB" id="A0AAQ3NMC6"/>
<proteinExistence type="predicted"/>
<evidence type="ECO:0000313" key="1">
    <source>
        <dbReference type="EMBL" id="WVZ11892.1"/>
    </source>
</evidence>
<keyword evidence="2" id="KW-1185">Reference proteome</keyword>
<evidence type="ECO:0000313" key="2">
    <source>
        <dbReference type="Proteomes" id="UP001374535"/>
    </source>
</evidence>
<dbReference type="Proteomes" id="UP001374535">
    <property type="component" value="Chromosome 5"/>
</dbReference>
<dbReference type="EMBL" id="CP144696">
    <property type="protein sequence ID" value="WVZ11892.1"/>
    <property type="molecule type" value="Genomic_DNA"/>
</dbReference>
<sequence length="208" mass="24157">MGKEKPEKAGKSMRMEHVFCKHNPHSASRGRVPKHLNLKCEIKNLNHEVVLHYDQNDEVEPFCGRFVRDLDHKYGRAKIMTQKVLKGPNDVLIEKLLHFNFKTSSNQVGYEAILVSLIIAKEWMMDIIEPFTLCKGQVKFLLVGIDYFTKWKVVEAHHQGQLVCDVDTMIPMEIGEPSLQQEQHNKEHNEDCLNTNLDLLVEKRERAQ</sequence>
<organism evidence="1 2">
    <name type="scientific">Vigna mungo</name>
    <name type="common">Black gram</name>
    <name type="synonym">Phaseolus mungo</name>
    <dbReference type="NCBI Taxonomy" id="3915"/>
    <lineage>
        <taxon>Eukaryota</taxon>
        <taxon>Viridiplantae</taxon>
        <taxon>Streptophyta</taxon>
        <taxon>Embryophyta</taxon>
        <taxon>Tracheophyta</taxon>
        <taxon>Spermatophyta</taxon>
        <taxon>Magnoliopsida</taxon>
        <taxon>eudicotyledons</taxon>
        <taxon>Gunneridae</taxon>
        <taxon>Pentapetalae</taxon>
        <taxon>rosids</taxon>
        <taxon>fabids</taxon>
        <taxon>Fabales</taxon>
        <taxon>Fabaceae</taxon>
        <taxon>Papilionoideae</taxon>
        <taxon>50 kb inversion clade</taxon>
        <taxon>NPAAA clade</taxon>
        <taxon>indigoferoid/millettioid clade</taxon>
        <taxon>Phaseoleae</taxon>
        <taxon>Vigna</taxon>
    </lineage>
</organism>
<gene>
    <name evidence="1" type="ORF">V8G54_016422</name>
</gene>